<comment type="cofactor">
    <cofactor evidence="1 8">
        <name>heme</name>
        <dbReference type="ChEBI" id="CHEBI:30413"/>
    </cofactor>
</comment>
<protein>
    <recommendedName>
        <fullName evidence="12">Cytochrome P450</fullName>
    </recommendedName>
</protein>
<accession>A0A409YVW8</accession>
<evidence type="ECO:0000256" key="1">
    <source>
        <dbReference type="ARBA" id="ARBA00001971"/>
    </source>
</evidence>
<proteinExistence type="inferred from homology"/>
<keyword evidence="4 8" id="KW-0479">Metal-binding</keyword>
<dbReference type="GO" id="GO:0020037">
    <property type="term" value="F:heme binding"/>
    <property type="evidence" value="ECO:0007669"/>
    <property type="project" value="InterPro"/>
</dbReference>
<reference evidence="10 11" key="1">
    <citation type="journal article" date="2018" name="Evol. Lett.">
        <title>Horizontal gene cluster transfer increased hallucinogenic mushroom diversity.</title>
        <authorList>
            <person name="Reynolds H.T."/>
            <person name="Vijayakumar V."/>
            <person name="Gluck-Thaler E."/>
            <person name="Korotkin H.B."/>
            <person name="Matheny P.B."/>
            <person name="Slot J.C."/>
        </authorList>
    </citation>
    <scope>NUCLEOTIDE SEQUENCE [LARGE SCALE GENOMIC DNA]</scope>
    <source>
        <strain evidence="10 11">2629</strain>
    </source>
</reference>
<dbReference type="GO" id="GO:0004497">
    <property type="term" value="F:monooxygenase activity"/>
    <property type="evidence" value="ECO:0007669"/>
    <property type="project" value="UniProtKB-KW"/>
</dbReference>
<evidence type="ECO:0008006" key="12">
    <source>
        <dbReference type="Google" id="ProtNLM"/>
    </source>
</evidence>
<evidence type="ECO:0000313" key="10">
    <source>
        <dbReference type="EMBL" id="PPR07140.1"/>
    </source>
</evidence>
<evidence type="ECO:0000256" key="8">
    <source>
        <dbReference type="PIRSR" id="PIRSR602401-1"/>
    </source>
</evidence>
<keyword evidence="11" id="KW-1185">Reference proteome</keyword>
<comment type="caution">
    <text evidence="10">The sequence shown here is derived from an EMBL/GenBank/DDBJ whole genome shotgun (WGS) entry which is preliminary data.</text>
</comment>
<dbReference type="PANTHER" id="PTHR24292">
    <property type="entry name" value="CYTOCHROME P450"/>
    <property type="match status" value="1"/>
</dbReference>
<evidence type="ECO:0000256" key="5">
    <source>
        <dbReference type="ARBA" id="ARBA00023002"/>
    </source>
</evidence>
<dbReference type="PROSITE" id="PS00086">
    <property type="entry name" value="CYTOCHROME_P450"/>
    <property type="match status" value="1"/>
</dbReference>
<dbReference type="GO" id="GO:0005506">
    <property type="term" value="F:iron ion binding"/>
    <property type="evidence" value="ECO:0007669"/>
    <property type="project" value="InterPro"/>
</dbReference>
<gene>
    <name evidence="10" type="ORF">CVT24_010511</name>
</gene>
<dbReference type="InterPro" id="IPR017972">
    <property type="entry name" value="Cyt_P450_CS"/>
</dbReference>
<dbReference type="SUPFAM" id="SSF48264">
    <property type="entry name" value="Cytochrome P450"/>
    <property type="match status" value="1"/>
</dbReference>
<sequence>MKTNFVHEWGYEIYKGGWDVRSVVTMMPVTGTFLFFADAAVAKEVSTYRARFPKPMIFYEPLTFFGQNIVASEGEQWKKYRKISAPAFTEITLFVISCAGFGHSISWANDSIPSGHKMSFKDAMQIMSITKRTKNAGQALVELKTYMSEMIHGRLHSDKVERHDLFSILLEENSQHLDSAALTDDELFGNIFIYLVAGHETTSHSMAFALGLLALYPDEQEKLLQQIRSVLKDGLPPTYEDVSSLTYALAVFYETLRLYPPVGAVPKISEEDTSLTITNAEGQVKRVPVPKGIYIDIHIAGIHKNPRYWSDPEMFKPARFLESNWPRDAFFPFSAGSRACLGRRFAEIEAIAALTLFILKYEVTIKEEPQFANETFEERKARVMASDFGISLTPLRVPLVFTRR</sequence>
<dbReference type="InterPro" id="IPR036396">
    <property type="entry name" value="Cyt_P450_sf"/>
</dbReference>
<dbReference type="InterPro" id="IPR050476">
    <property type="entry name" value="Insect_CytP450_Detox"/>
</dbReference>
<dbReference type="PANTHER" id="PTHR24292:SF54">
    <property type="entry name" value="CYP9F3-RELATED"/>
    <property type="match status" value="1"/>
</dbReference>
<feature type="binding site" description="axial binding residue" evidence="8">
    <location>
        <position position="340"/>
    </location>
    <ligand>
        <name>heme</name>
        <dbReference type="ChEBI" id="CHEBI:30413"/>
    </ligand>
    <ligandPart>
        <name>Fe</name>
        <dbReference type="ChEBI" id="CHEBI:18248"/>
    </ligandPart>
</feature>
<dbReference type="Gene3D" id="1.10.630.10">
    <property type="entry name" value="Cytochrome P450"/>
    <property type="match status" value="1"/>
</dbReference>
<evidence type="ECO:0000256" key="2">
    <source>
        <dbReference type="ARBA" id="ARBA00010617"/>
    </source>
</evidence>
<organism evidence="10 11">
    <name type="scientific">Panaeolus cyanescens</name>
    <dbReference type="NCBI Taxonomy" id="181874"/>
    <lineage>
        <taxon>Eukaryota</taxon>
        <taxon>Fungi</taxon>
        <taxon>Dikarya</taxon>
        <taxon>Basidiomycota</taxon>
        <taxon>Agaricomycotina</taxon>
        <taxon>Agaricomycetes</taxon>
        <taxon>Agaricomycetidae</taxon>
        <taxon>Agaricales</taxon>
        <taxon>Agaricineae</taxon>
        <taxon>Galeropsidaceae</taxon>
        <taxon>Panaeolus</taxon>
    </lineage>
</organism>
<dbReference type="AlphaFoldDB" id="A0A409YVW8"/>
<dbReference type="PRINTS" id="PR00385">
    <property type="entry name" value="P450"/>
</dbReference>
<dbReference type="EMBL" id="NHTK01000511">
    <property type="protein sequence ID" value="PPR07140.1"/>
    <property type="molecule type" value="Genomic_DNA"/>
</dbReference>
<dbReference type="Pfam" id="PF00067">
    <property type="entry name" value="p450"/>
    <property type="match status" value="1"/>
</dbReference>
<evidence type="ECO:0000256" key="6">
    <source>
        <dbReference type="ARBA" id="ARBA00023004"/>
    </source>
</evidence>
<keyword evidence="3 8" id="KW-0349">Heme</keyword>
<evidence type="ECO:0000256" key="9">
    <source>
        <dbReference type="RuleBase" id="RU000461"/>
    </source>
</evidence>
<name>A0A409YVW8_9AGAR</name>
<dbReference type="OrthoDB" id="1470350at2759"/>
<dbReference type="GO" id="GO:0016705">
    <property type="term" value="F:oxidoreductase activity, acting on paired donors, with incorporation or reduction of molecular oxygen"/>
    <property type="evidence" value="ECO:0007669"/>
    <property type="project" value="InterPro"/>
</dbReference>
<dbReference type="STRING" id="181874.A0A409YVW8"/>
<evidence type="ECO:0000313" key="11">
    <source>
        <dbReference type="Proteomes" id="UP000284842"/>
    </source>
</evidence>
<keyword evidence="6 8" id="KW-0408">Iron</keyword>
<dbReference type="InterPro" id="IPR001128">
    <property type="entry name" value="Cyt_P450"/>
</dbReference>
<keyword evidence="5 9" id="KW-0560">Oxidoreductase</keyword>
<evidence type="ECO:0000256" key="7">
    <source>
        <dbReference type="ARBA" id="ARBA00023033"/>
    </source>
</evidence>
<dbReference type="InParanoid" id="A0A409YVW8"/>
<comment type="similarity">
    <text evidence="2 9">Belongs to the cytochrome P450 family.</text>
</comment>
<evidence type="ECO:0000256" key="4">
    <source>
        <dbReference type="ARBA" id="ARBA00022723"/>
    </source>
</evidence>
<evidence type="ECO:0000256" key="3">
    <source>
        <dbReference type="ARBA" id="ARBA00022617"/>
    </source>
</evidence>
<dbReference type="InterPro" id="IPR002401">
    <property type="entry name" value="Cyt_P450_E_grp-I"/>
</dbReference>
<dbReference type="Proteomes" id="UP000284842">
    <property type="component" value="Unassembled WGS sequence"/>
</dbReference>
<keyword evidence="7 9" id="KW-0503">Monooxygenase</keyword>
<dbReference type="PRINTS" id="PR00463">
    <property type="entry name" value="EP450I"/>
</dbReference>